<evidence type="ECO:0000256" key="11">
    <source>
        <dbReference type="SAM" id="Phobius"/>
    </source>
</evidence>
<gene>
    <name evidence="14" type="primary">zraS</name>
    <name evidence="14" type="ORF">PIGHUM_02554</name>
</gene>
<dbReference type="Gene3D" id="6.10.340.10">
    <property type="match status" value="1"/>
</dbReference>
<feature type="domain" description="HAMP" evidence="13">
    <location>
        <begin position="342"/>
        <end position="394"/>
    </location>
</feature>
<dbReference type="InterPro" id="IPR036097">
    <property type="entry name" value="HisK_dim/P_sf"/>
</dbReference>
<dbReference type="SUPFAM" id="SSF55874">
    <property type="entry name" value="ATPase domain of HSP90 chaperone/DNA topoisomerase II/histidine kinase"/>
    <property type="match status" value="1"/>
</dbReference>
<dbReference type="Pfam" id="PF00512">
    <property type="entry name" value="HisKA"/>
    <property type="match status" value="1"/>
</dbReference>
<keyword evidence="11" id="KW-0812">Transmembrane</keyword>
<evidence type="ECO:0000256" key="6">
    <source>
        <dbReference type="ARBA" id="ARBA00022741"/>
    </source>
</evidence>
<keyword evidence="8" id="KW-0067">ATP-binding</keyword>
<dbReference type="InterPro" id="IPR004358">
    <property type="entry name" value="Sig_transdc_His_kin-like_C"/>
</dbReference>
<feature type="region of interest" description="Disordered" evidence="10">
    <location>
        <begin position="493"/>
        <end position="512"/>
    </location>
</feature>
<dbReference type="PANTHER" id="PTHR43065">
    <property type="entry name" value="SENSOR HISTIDINE KINASE"/>
    <property type="match status" value="1"/>
</dbReference>
<evidence type="ECO:0000256" key="10">
    <source>
        <dbReference type="SAM" id="MobiDB-lite"/>
    </source>
</evidence>
<dbReference type="InterPro" id="IPR036890">
    <property type="entry name" value="HATPase_C_sf"/>
</dbReference>
<dbReference type="PRINTS" id="PR00344">
    <property type="entry name" value="BCTRLSENSOR"/>
</dbReference>
<dbReference type="PIRSF" id="PIRSF037532">
    <property type="entry name" value="STHK_NtrY"/>
    <property type="match status" value="1"/>
</dbReference>
<evidence type="ECO:0000313" key="14">
    <source>
        <dbReference type="EMBL" id="VCU70482.1"/>
    </source>
</evidence>
<dbReference type="Pfam" id="PF02518">
    <property type="entry name" value="HATPase_c"/>
    <property type="match status" value="1"/>
</dbReference>
<comment type="catalytic activity">
    <reaction evidence="1">
        <text>ATP + protein L-histidine = ADP + protein N-phospho-L-histidine.</text>
        <dbReference type="EC" id="2.7.13.3"/>
    </reaction>
</comment>
<dbReference type="Pfam" id="PF00672">
    <property type="entry name" value="HAMP"/>
    <property type="match status" value="1"/>
</dbReference>
<dbReference type="PROSITE" id="PS50109">
    <property type="entry name" value="HIS_KIN"/>
    <property type="match status" value="1"/>
</dbReference>
<comment type="subcellular location">
    <subcellularLocation>
        <location evidence="2">Membrane</location>
    </subcellularLocation>
</comment>
<dbReference type="SMART" id="SM00387">
    <property type="entry name" value="HATPase_c"/>
    <property type="match status" value="1"/>
</dbReference>
<dbReference type="InterPro" id="IPR003660">
    <property type="entry name" value="HAMP_dom"/>
</dbReference>
<feature type="compositionally biased region" description="Polar residues" evidence="10">
    <location>
        <begin position="223"/>
        <end position="234"/>
    </location>
</feature>
<accession>A0A3P4B345</accession>
<keyword evidence="9" id="KW-0902">Two-component regulatory system</keyword>
<name>A0A3P4B345_9BURK</name>
<dbReference type="GO" id="GO:0016020">
    <property type="term" value="C:membrane"/>
    <property type="evidence" value="ECO:0007669"/>
    <property type="project" value="UniProtKB-SubCell"/>
</dbReference>
<dbReference type="SMART" id="SM00304">
    <property type="entry name" value="HAMP"/>
    <property type="match status" value="1"/>
</dbReference>
<dbReference type="SUPFAM" id="SSF55785">
    <property type="entry name" value="PYP-like sensor domain (PAS domain)"/>
    <property type="match status" value="1"/>
</dbReference>
<dbReference type="Proteomes" id="UP000277294">
    <property type="component" value="Unassembled WGS sequence"/>
</dbReference>
<dbReference type="PROSITE" id="PS50885">
    <property type="entry name" value="HAMP"/>
    <property type="match status" value="1"/>
</dbReference>
<evidence type="ECO:0000259" key="13">
    <source>
        <dbReference type="PROSITE" id="PS50885"/>
    </source>
</evidence>
<feature type="region of interest" description="Disordered" evidence="10">
    <location>
        <begin position="221"/>
        <end position="241"/>
    </location>
</feature>
<dbReference type="InterPro" id="IPR003661">
    <property type="entry name" value="HisK_dim/P_dom"/>
</dbReference>
<dbReference type="InterPro" id="IPR017232">
    <property type="entry name" value="NtrY"/>
</dbReference>
<dbReference type="SUPFAM" id="SSF158472">
    <property type="entry name" value="HAMP domain-like"/>
    <property type="match status" value="1"/>
</dbReference>
<evidence type="ECO:0000256" key="4">
    <source>
        <dbReference type="ARBA" id="ARBA00022553"/>
    </source>
</evidence>
<keyword evidence="5 14" id="KW-0808">Transferase</keyword>
<evidence type="ECO:0000313" key="15">
    <source>
        <dbReference type="Proteomes" id="UP000277294"/>
    </source>
</evidence>
<evidence type="ECO:0000256" key="3">
    <source>
        <dbReference type="ARBA" id="ARBA00012438"/>
    </source>
</evidence>
<dbReference type="CDD" id="cd06225">
    <property type="entry name" value="HAMP"/>
    <property type="match status" value="1"/>
</dbReference>
<feature type="domain" description="Histidine kinase" evidence="12">
    <location>
        <begin position="559"/>
        <end position="805"/>
    </location>
</feature>
<feature type="transmembrane region" description="Helical" evidence="11">
    <location>
        <begin position="88"/>
        <end position="107"/>
    </location>
</feature>
<dbReference type="SUPFAM" id="SSF47384">
    <property type="entry name" value="Homodimeric domain of signal transducing histidine kinase"/>
    <property type="match status" value="1"/>
</dbReference>
<feature type="transmembrane region" description="Helical" evidence="11">
    <location>
        <begin position="12"/>
        <end position="34"/>
    </location>
</feature>
<dbReference type="Gene3D" id="3.30.565.10">
    <property type="entry name" value="Histidine kinase-like ATPase, C-terminal domain"/>
    <property type="match status" value="1"/>
</dbReference>
<keyword evidence="15" id="KW-1185">Reference proteome</keyword>
<evidence type="ECO:0000256" key="2">
    <source>
        <dbReference type="ARBA" id="ARBA00004370"/>
    </source>
</evidence>
<dbReference type="Gene3D" id="3.30.450.20">
    <property type="entry name" value="PAS domain"/>
    <property type="match status" value="1"/>
</dbReference>
<organism evidence="14 15">
    <name type="scientific">Pigmentiphaga humi</name>
    <dbReference type="NCBI Taxonomy" id="2478468"/>
    <lineage>
        <taxon>Bacteria</taxon>
        <taxon>Pseudomonadati</taxon>
        <taxon>Pseudomonadota</taxon>
        <taxon>Betaproteobacteria</taxon>
        <taxon>Burkholderiales</taxon>
        <taxon>Alcaligenaceae</taxon>
        <taxon>Pigmentiphaga</taxon>
    </lineage>
</organism>
<feature type="transmembrane region" description="Helical" evidence="11">
    <location>
        <begin position="317"/>
        <end position="340"/>
    </location>
</feature>
<feature type="transmembrane region" description="Helical" evidence="11">
    <location>
        <begin position="46"/>
        <end position="67"/>
    </location>
</feature>
<dbReference type="InterPro" id="IPR005467">
    <property type="entry name" value="His_kinase_dom"/>
</dbReference>
<dbReference type="GO" id="GO:0005524">
    <property type="term" value="F:ATP binding"/>
    <property type="evidence" value="ECO:0007669"/>
    <property type="project" value="UniProtKB-KW"/>
</dbReference>
<keyword evidence="7" id="KW-0418">Kinase</keyword>
<reference evidence="14 15" key="1">
    <citation type="submission" date="2018-10" db="EMBL/GenBank/DDBJ databases">
        <authorList>
            <person name="Criscuolo A."/>
        </authorList>
    </citation>
    <scope>NUCLEOTIDE SEQUENCE [LARGE SCALE GENOMIC DNA]</scope>
    <source>
        <strain evidence="14">DnA1</strain>
    </source>
</reference>
<dbReference type="SMART" id="SM00388">
    <property type="entry name" value="HisKA"/>
    <property type="match status" value="1"/>
</dbReference>
<proteinExistence type="predicted"/>
<dbReference type="AlphaFoldDB" id="A0A3P4B345"/>
<keyword evidence="6" id="KW-0547">Nucleotide-binding</keyword>
<evidence type="ECO:0000259" key="12">
    <source>
        <dbReference type="PROSITE" id="PS50109"/>
    </source>
</evidence>
<protein>
    <recommendedName>
        <fullName evidence="3">histidine kinase</fullName>
        <ecNumber evidence="3">2.7.13.3</ecNumber>
    </recommendedName>
</protein>
<keyword evidence="4" id="KW-0597">Phosphoprotein</keyword>
<evidence type="ECO:0000256" key="9">
    <source>
        <dbReference type="ARBA" id="ARBA00023012"/>
    </source>
</evidence>
<evidence type="ECO:0000256" key="7">
    <source>
        <dbReference type="ARBA" id="ARBA00022777"/>
    </source>
</evidence>
<dbReference type="EC" id="2.7.13.3" evidence="3"/>
<evidence type="ECO:0000256" key="1">
    <source>
        <dbReference type="ARBA" id="ARBA00000085"/>
    </source>
</evidence>
<dbReference type="Gene3D" id="1.10.287.130">
    <property type="match status" value="1"/>
</dbReference>
<dbReference type="GO" id="GO:0000155">
    <property type="term" value="F:phosphorelay sensor kinase activity"/>
    <property type="evidence" value="ECO:0007669"/>
    <property type="project" value="InterPro"/>
</dbReference>
<dbReference type="InterPro" id="IPR003594">
    <property type="entry name" value="HATPase_dom"/>
</dbReference>
<evidence type="ECO:0000256" key="8">
    <source>
        <dbReference type="ARBA" id="ARBA00022840"/>
    </source>
</evidence>
<sequence length="825" mass="88881">MIKPHRVRLLNRFLRVLLGLGGVSALLLLLLLAWSTGNSSRLEEQYGVLLGLNAIIALALFVWVIVLTVRLRAQLRRGQFGAKLTARFALAFALVGVVPGVLVYMLSVQFLSRSIESWFNIRVDTALESGLNLGRAALDSQLQEMGAKARTMSIELGDAQESSVGLSLTRLREQVGVQDAMVFTASGRVIAWSTNTYGPLVPEAPPPQILRQLKISRGYSAAEANSTASPTTVDGIQGPLGTTRDTTAAGGGLRLRVIVPIAPMGGFELPGVIPMEPRYLQLLQPVPEQIAINADEVQSGYRDYQELSLSRTGLRKLYGITLTLALLLAVFAAIAAAFSLSSRMVRPLLRLAEGTQAVGVGDYRPIPEPPQRDELGHLTRSFNAMTRQLDEARRMVESNRRQLERSNVYLESILSNLSSGVLVFDEAFRVATVNRGAQQILRVDLRAVAGRPLETVDGLGDFAHTLRTAFAEHAAAGTGRQYWQHQFEIVRPQSAAEPDRAGERNISGPTGDDNTITLLARGSHLPVAGASGGYVVVFDDITEVISANRAVAWGEVARRLAHEIKNPLTPIQLSAERIAMKLADKLAPPDADMLKRSTTTIINQVSSMQHMVDDFREYARTPPAQPQLLDLNELVAEVLTLYGWDPAGGMLKAGSGQIALAVDLDRSLPRVRGDATQLRQVIHNLIANARDAIEEKAKEAARQSGAAAAATPADRIAVSTRLINTSLPDGRDHASVKFVVADSGAGFAARILQRAFEPYITTKARGTGLGLAIVKKIVEEHGGRIDLSNRPEGGAMVSILFTRLAGGDAARDAAHMSEAAGTQSA</sequence>
<evidence type="ECO:0000256" key="5">
    <source>
        <dbReference type="ARBA" id="ARBA00022679"/>
    </source>
</evidence>
<keyword evidence="11" id="KW-1133">Transmembrane helix</keyword>
<dbReference type="InterPro" id="IPR035965">
    <property type="entry name" value="PAS-like_dom_sf"/>
</dbReference>
<dbReference type="PANTHER" id="PTHR43065:SF10">
    <property type="entry name" value="PEROXIDE STRESS-ACTIVATED HISTIDINE KINASE MAK3"/>
    <property type="match status" value="1"/>
</dbReference>
<keyword evidence="11" id="KW-0472">Membrane</keyword>
<dbReference type="EMBL" id="UWPJ01000019">
    <property type="protein sequence ID" value="VCU70482.1"/>
    <property type="molecule type" value="Genomic_DNA"/>
</dbReference>
<dbReference type="CDD" id="cd00082">
    <property type="entry name" value="HisKA"/>
    <property type="match status" value="1"/>
</dbReference>